<comment type="caution">
    <text evidence="2">The sequence shown here is derived from an EMBL/GenBank/DDBJ whole genome shotgun (WGS) entry which is preliminary data.</text>
</comment>
<dbReference type="Proteomes" id="UP001283361">
    <property type="component" value="Unassembled WGS sequence"/>
</dbReference>
<organism evidence="2 3">
    <name type="scientific">Elysia crispata</name>
    <name type="common">lettuce slug</name>
    <dbReference type="NCBI Taxonomy" id="231223"/>
    <lineage>
        <taxon>Eukaryota</taxon>
        <taxon>Metazoa</taxon>
        <taxon>Spiralia</taxon>
        <taxon>Lophotrochozoa</taxon>
        <taxon>Mollusca</taxon>
        <taxon>Gastropoda</taxon>
        <taxon>Heterobranchia</taxon>
        <taxon>Euthyneura</taxon>
        <taxon>Panpulmonata</taxon>
        <taxon>Sacoglossa</taxon>
        <taxon>Placobranchoidea</taxon>
        <taxon>Plakobranchidae</taxon>
        <taxon>Elysia</taxon>
    </lineage>
</organism>
<name>A0AAE0ZBU6_9GAST</name>
<protein>
    <submittedName>
        <fullName evidence="2">Uncharacterized protein</fullName>
    </submittedName>
</protein>
<evidence type="ECO:0000256" key="1">
    <source>
        <dbReference type="SAM" id="SignalP"/>
    </source>
</evidence>
<reference evidence="2" key="1">
    <citation type="journal article" date="2023" name="G3 (Bethesda)">
        <title>A reference genome for the long-term kleptoplast-retaining sea slug Elysia crispata morphotype clarki.</title>
        <authorList>
            <person name="Eastman K.E."/>
            <person name="Pendleton A.L."/>
            <person name="Shaikh M.A."/>
            <person name="Suttiyut T."/>
            <person name="Ogas R."/>
            <person name="Tomko P."/>
            <person name="Gavelis G."/>
            <person name="Widhalm J.R."/>
            <person name="Wisecaver J.H."/>
        </authorList>
    </citation>
    <scope>NUCLEOTIDE SEQUENCE</scope>
    <source>
        <strain evidence="2">ECLA1</strain>
    </source>
</reference>
<keyword evidence="3" id="KW-1185">Reference proteome</keyword>
<accession>A0AAE0ZBU6</accession>
<dbReference type="EMBL" id="JAWDGP010004277">
    <property type="protein sequence ID" value="KAK3765821.1"/>
    <property type="molecule type" value="Genomic_DNA"/>
</dbReference>
<proteinExistence type="predicted"/>
<evidence type="ECO:0000313" key="3">
    <source>
        <dbReference type="Proteomes" id="UP001283361"/>
    </source>
</evidence>
<feature type="signal peptide" evidence="1">
    <location>
        <begin position="1"/>
        <end position="21"/>
    </location>
</feature>
<sequence>MLLWKSVLGTNILLFLPVTLSVSVERKVKPSPFCKRGFQVAGLYHECWKEATIAKPFEQLFETQEVYDGAFVEKYASHMCSKVKPLALRCLRKKVRNCTNSQKLISIADGSGGACTKNKLNPYFKLHITSKLKPVSRKSACFDVRKKSYSCHMEAGDKILGRGVKAEEIPHFHKVADKLFDYLWQCMIDKFKSNADMCPNWQLPMLLTLQRTAMPSLFGMRLNNHQIAQLELDKQPTDDVTNVDTGNIGCSTCKSDGKVYILIRVLSERPKKQDGDILLEMAHASNSSPKLDVINDDKDDVDVRDFLTDLMTGKNQV</sequence>
<gene>
    <name evidence="2" type="ORF">RRG08_026291</name>
</gene>
<dbReference type="AlphaFoldDB" id="A0AAE0ZBU6"/>
<evidence type="ECO:0000313" key="2">
    <source>
        <dbReference type="EMBL" id="KAK3765821.1"/>
    </source>
</evidence>
<feature type="chain" id="PRO_5041929589" evidence="1">
    <location>
        <begin position="22"/>
        <end position="317"/>
    </location>
</feature>
<keyword evidence="1" id="KW-0732">Signal</keyword>